<sequence>MTETRNDVPNFKTNKLTELCNTNTERNETQREMCNANTHTQTCKLNKHSKRCEYKFHVEKCLLQLVDFLTPYLPLVDSHTSDFITKDQWNTYIPAAIQGQLLHLSNDQLLLLPSGAVHWPPQSTQSTTLEDHIPLGIKGNNLRLANLECKTLKWNHNNLEEFIKSAHENTLPQLAVLTAIEDLKMKYQLTEDKTPFVKDFMSKQKSHEVAVMAQLCHSLCQHFGICKVVDLGSGKGYLGTQLAFNYNLKVFGIDSADQNTSGANKRAKILKKQWSGLIKKFTINQNSYHNRPVPNEEESLKIQSQNNNSGDCGNLQKFVATTTEKEPRGFYCPFTTYVNSDTNILQLIAEHDKCEANATSQCGSRKLLVAGLHTCGNLCPTALRFFSQNPAAHLLCNVSCCYHLLTEEFDPNGAAQSIPGFPVSSILRKMKFHLGQNTKNLACQSVNRIISSSKLIGESLFQRALLQKIFIDTLSMQEQNSLKNSIKLRKLASKCSSFYDYVKMAFQKLDGSSEKISEEMVQNYLVKYEEDKKKLAAFYQVKSALAPCIEALITLDRIYYLLEQESIKDVSLLQLFDPVTSPRCYGIVAVKKIAVEDICSADAKETDVTDSTTDVITGLATDLTKI</sequence>
<dbReference type="KEGG" id="obi:106881085"/>
<dbReference type="PANTHER" id="PTHR12496:SF9">
    <property type="entry name" value="METHYLTRANSFERASE-LIKE PROTEIN 25-RELATED"/>
    <property type="match status" value="1"/>
</dbReference>
<dbReference type="STRING" id="37653.A0A0L8FUD8"/>
<protein>
    <recommendedName>
        <fullName evidence="1">Methyltransferase domain-containing protein</fullName>
    </recommendedName>
</protein>
<feature type="domain" description="Methyltransferase" evidence="1">
    <location>
        <begin position="204"/>
        <end position="407"/>
    </location>
</feature>
<dbReference type="PANTHER" id="PTHR12496">
    <property type="entry name" value="CGI-41 METHYLTRANSFERASE"/>
    <property type="match status" value="1"/>
</dbReference>
<evidence type="ECO:0000313" key="2">
    <source>
        <dbReference type="EMBL" id="KOF68301.1"/>
    </source>
</evidence>
<name>A0A0L8FUD8_OCTBM</name>
<dbReference type="OrthoDB" id="10258156at2759"/>
<dbReference type="InterPro" id="IPR052220">
    <property type="entry name" value="METTL25"/>
</dbReference>
<accession>A0A0L8FUD8</accession>
<dbReference type="EMBL" id="KQ426409">
    <property type="protein sequence ID" value="KOF68301.1"/>
    <property type="molecule type" value="Genomic_DNA"/>
</dbReference>
<dbReference type="OMA" id="ARTHNTI"/>
<reference evidence="2" key="1">
    <citation type="submission" date="2015-07" db="EMBL/GenBank/DDBJ databases">
        <title>MeaNS - Measles Nucleotide Surveillance Program.</title>
        <authorList>
            <person name="Tran T."/>
            <person name="Druce J."/>
        </authorList>
    </citation>
    <scope>NUCLEOTIDE SEQUENCE</scope>
    <source>
        <strain evidence="2">UCB-OBI-ISO-001</strain>
        <tissue evidence="2">Gonad</tissue>
    </source>
</reference>
<organism evidence="2">
    <name type="scientific">Octopus bimaculoides</name>
    <name type="common">California two-spotted octopus</name>
    <dbReference type="NCBI Taxonomy" id="37653"/>
    <lineage>
        <taxon>Eukaryota</taxon>
        <taxon>Metazoa</taxon>
        <taxon>Spiralia</taxon>
        <taxon>Lophotrochozoa</taxon>
        <taxon>Mollusca</taxon>
        <taxon>Cephalopoda</taxon>
        <taxon>Coleoidea</taxon>
        <taxon>Octopodiformes</taxon>
        <taxon>Octopoda</taxon>
        <taxon>Incirrata</taxon>
        <taxon>Octopodidae</taxon>
        <taxon>Octopus</taxon>
    </lineage>
</organism>
<evidence type="ECO:0000259" key="1">
    <source>
        <dbReference type="Pfam" id="PF13679"/>
    </source>
</evidence>
<dbReference type="SUPFAM" id="SSF53335">
    <property type="entry name" value="S-adenosyl-L-methionine-dependent methyltransferases"/>
    <property type="match status" value="2"/>
</dbReference>
<dbReference type="InterPro" id="IPR025714">
    <property type="entry name" value="Methyltranfer_dom"/>
</dbReference>
<dbReference type="InterPro" id="IPR029063">
    <property type="entry name" value="SAM-dependent_MTases_sf"/>
</dbReference>
<dbReference type="Pfam" id="PF13679">
    <property type="entry name" value="Methyltransf_32"/>
    <property type="match status" value="1"/>
</dbReference>
<proteinExistence type="predicted"/>
<gene>
    <name evidence="2" type="ORF">OCBIM_22007650mg</name>
</gene>
<dbReference type="AlphaFoldDB" id="A0A0L8FUD8"/>